<sequence>MSVELVGALVVAAGQPRDVGAALALALAGFACAFATWVITGLAAVPAHTALGQGFDAAVHRRLLRVDRARTLLWSTHAVLAAVMVAQGAG</sequence>
<keyword evidence="1" id="KW-0812">Transmembrane</keyword>
<evidence type="ECO:0000313" key="2">
    <source>
        <dbReference type="EMBL" id="UTI67029.1"/>
    </source>
</evidence>
<evidence type="ECO:0000313" key="3">
    <source>
        <dbReference type="Proteomes" id="UP001056035"/>
    </source>
</evidence>
<evidence type="ECO:0008006" key="4">
    <source>
        <dbReference type="Google" id="ProtNLM"/>
    </source>
</evidence>
<evidence type="ECO:0000256" key="1">
    <source>
        <dbReference type="SAM" id="Phobius"/>
    </source>
</evidence>
<reference evidence="2 3" key="1">
    <citation type="submission" date="2022-06" db="EMBL/GenBank/DDBJ databases">
        <title>Paraconexibacter antarcticus.</title>
        <authorList>
            <person name="Kim C.S."/>
        </authorList>
    </citation>
    <scope>NUCLEOTIDE SEQUENCE [LARGE SCALE GENOMIC DNA]</scope>
    <source>
        <strain evidence="2 3">02-257</strain>
    </source>
</reference>
<feature type="transmembrane region" description="Helical" evidence="1">
    <location>
        <begin position="20"/>
        <end position="45"/>
    </location>
</feature>
<proteinExistence type="predicted"/>
<dbReference type="RefSeq" id="WP_254573681.1">
    <property type="nucleotide sequence ID" value="NZ_CP098502.1"/>
</dbReference>
<accession>A0ABY5E2G7</accession>
<keyword evidence="3" id="KW-1185">Reference proteome</keyword>
<keyword evidence="1" id="KW-0472">Membrane</keyword>
<dbReference type="EMBL" id="CP098502">
    <property type="protein sequence ID" value="UTI67029.1"/>
    <property type="molecule type" value="Genomic_DNA"/>
</dbReference>
<protein>
    <recommendedName>
        <fullName evidence="4">DUF1772 domain-containing protein</fullName>
    </recommendedName>
</protein>
<organism evidence="2 3">
    <name type="scientific">Paraconexibacter antarcticus</name>
    <dbReference type="NCBI Taxonomy" id="2949664"/>
    <lineage>
        <taxon>Bacteria</taxon>
        <taxon>Bacillati</taxon>
        <taxon>Actinomycetota</taxon>
        <taxon>Thermoleophilia</taxon>
        <taxon>Solirubrobacterales</taxon>
        <taxon>Paraconexibacteraceae</taxon>
        <taxon>Paraconexibacter</taxon>
    </lineage>
</organism>
<keyword evidence="1" id="KW-1133">Transmembrane helix</keyword>
<gene>
    <name evidence="2" type="ORF">NBH00_12660</name>
</gene>
<dbReference type="Proteomes" id="UP001056035">
    <property type="component" value="Chromosome"/>
</dbReference>
<name>A0ABY5E2G7_9ACTN</name>